<evidence type="ECO:0000256" key="5">
    <source>
        <dbReference type="ARBA" id="ARBA00023136"/>
    </source>
</evidence>
<dbReference type="FunFam" id="1.20.1260.100:FF:000001">
    <property type="entry name" value="translocator protein 2"/>
    <property type="match status" value="1"/>
</dbReference>
<feature type="transmembrane region" description="Helical" evidence="6">
    <location>
        <begin position="132"/>
        <end position="154"/>
    </location>
</feature>
<feature type="transmembrane region" description="Helical" evidence="6">
    <location>
        <begin position="80"/>
        <end position="97"/>
    </location>
</feature>
<dbReference type="Gene3D" id="1.20.1260.100">
    <property type="entry name" value="TspO/MBR protein"/>
    <property type="match status" value="1"/>
</dbReference>
<dbReference type="Proteomes" id="UP000004910">
    <property type="component" value="Unassembled WGS sequence"/>
</dbReference>
<keyword evidence="5 6" id="KW-0472">Membrane</keyword>
<feature type="transmembrane region" description="Helical" evidence="6">
    <location>
        <begin position="48"/>
        <end position="68"/>
    </location>
</feature>
<evidence type="ECO:0000256" key="4">
    <source>
        <dbReference type="ARBA" id="ARBA00022989"/>
    </source>
</evidence>
<proteinExistence type="inferred from homology"/>
<evidence type="ECO:0000313" key="8">
    <source>
        <dbReference type="Proteomes" id="UP000004910"/>
    </source>
</evidence>
<dbReference type="HOGENOM" id="CLU_091805_2_0_9"/>
<evidence type="ECO:0000256" key="1">
    <source>
        <dbReference type="ARBA" id="ARBA00004141"/>
    </source>
</evidence>
<keyword evidence="8" id="KW-1185">Reference proteome</keyword>
<accession>B1BYJ9</accession>
<keyword evidence="3 6" id="KW-0812">Transmembrane</keyword>
<dbReference type="CDD" id="cd15904">
    <property type="entry name" value="TSPO_MBR"/>
    <property type="match status" value="1"/>
</dbReference>
<dbReference type="EMBL" id="ABIK02000002">
    <property type="protein sequence ID" value="EDS76058.1"/>
    <property type="molecule type" value="Genomic_DNA"/>
</dbReference>
<protein>
    <submittedName>
        <fullName evidence="7">TspO/MBR family protein</fullName>
    </submittedName>
</protein>
<comment type="subcellular location">
    <subcellularLocation>
        <location evidence="1">Membrane</location>
        <topology evidence="1">Multi-pass membrane protein</topology>
    </subcellularLocation>
</comment>
<reference evidence="7" key="2">
    <citation type="submission" date="2014-06" db="EMBL/GenBank/DDBJ databases">
        <title>Draft genome sequence of Clostridium spiroforme (DSM 1552).</title>
        <authorList>
            <person name="Sudarsanam P."/>
            <person name="Ley R."/>
            <person name="Guruge J."/>
            <person name="Turnbaugh P.J."/>
            <person name="Mahowald M."/>
            <person name="Liep D."/>
            <person name="Gordon J."/>
        </authorList>
    </citation>
    <scope>NUCLEOTIDE SEQUENCE</scope>
    <source>
        <strain evidence="7">DSM 1552</strain>
    </source>
</reference>
<evidence type="ECO:0000313" key="7">
    <source>
        <dbReference type="EMBL" id="EDS76058.1"/>
    </source>
</evidence>
<dbReference type="InterPro" id="IPR004307">
    <property type="entry name" value="TspO_MBR"/>
</dbReference>
<gene>
    <name evidence="7" type="ORF">CLOSPI_00023</name>
</gene>
<dbReference type="eggNOG" id="COG3476">
    <property type="taxonomic scope" value="Bacteria"/>
</dbReference>
<dbReference type="PANTHER" id="PTHR10057">
    <property type="entry name" value="PERIPHERAL-TYPE BENZODIAZEPINE RECEPTOR"/>
    <property type="match status" value="1"/>
</dbReference>
<feature type="transmembrane region" description="Helical" evidence="6">
    <location>
        <begin position="103"/>
        <end position="125"/>
    </location>
</feature>
<dbReference type="PIRSF" id="PIRSF005859">
    <property type="entry name" value="PBR"/>
    <property type="match status" value="1"/>
</dbReference>
<dbReference type="AlphaFoldDB" id="B1BYJ9"/>
<reference evidence="7" key="1">
    <citation type="submission" date="2008-02" db="EMBL/GenBank/DDBJ databases">
        <authorList>
            <person name="Fulton L."/>
            <person name="Clifton S."/>
            <person name="Fulton B."/>
            <person name="Xu J."/>
            <person name="Minx P."/>
            <person name="Pepin K.H."/>
            <person name="Johnson M."/>
            <person name="Thiruvilangam P."/>
            <person name="Bhonagiri V."/>
            <person name="Nash W.E."/>
            <person name="Mardis E.R."/>
            <person name="Wilson R.K."/>
        </authorList>
    </citation>
    <scope>NUCLEOTIDE SEQUENCE [LARGE SCALE GENOMIC DNA]</scope>
    <source>
        <strain evidence="7">DSM 1552</strain>
    </source>
</reference>
<dbReference type="InterPro" id="IPR038330">
    <property type="entry name" value="TspO/MBR-related_sf"/>
</dbReference>
<organism evidence="7 8">
    <name type="scientific">Thomasclavelia spiroformis DSM 1552</name>
    <dbReference type="NCBI Taxonomy" id="428126"/>
    <lineage>
        <taxon>Bacteria</taxon>
        <taxon>Bacillati</taxon>
        <taxon>Bacillota</taxon>
        <taxon>Erysipelotrichia</taxon>
        <taxon>Erysipelotrichales</taxon>
        <taxon>Coprobacillaceae</taxon>
        <taxon>Thomasclavelia</taxon>
    </lineage>
</organism>
<dbReference type="GO" id="GO:0033013">
    <property type="term" value="P:tetrapyrrole metabolic process"/>
    <property type="evidence" value="ECO:0007669"/>
    <property type="project" value="UniProtKB-ARBA"/>
</dbReference>
<evidence type="ECO:0000256" key="6">
    <source>
        <dbReference type="SAM" id="Phobius"/>
    </source>
</evidence>
<comment type="similarity">
    <text evidence="2">Belongs to the TspO/BZRP family.</text>
</comment>
<dbReference type="PANTHER" id="PTHR10057:SF0">
    <property type="entry name" value="TRANSLOCATOR PROTEIN"/>
    <property type="match status" value="1"/>
</dbReference>
<feature type="transmembrane region" description="Helical" evidence="6">
    <location>
        <begin position="7"/>
        <end position="28"/>
    </location>
</feature>
<sequence>MILMKKYKYIILNITISLGIGALSVLLTMNSMDLYKKINIPKIAPPSIVFPIVWTILYILIGLASYLIHREKNNNKESALILYYFLLILNFSWPIVFFNYQNFLLALAILLALNISTIFLIYLFYKIKHSAAYLLLPYFIWIIFALYLNFWIFLHN</sequence>
<dbReference type="Pfam" id="PF03073">
    <property type="entry name" value="TspO_MBR"/>
    <property type="match status" value="1"/>
</dbReference>
<name>B1BYJ9_9FIRM</name>
<dbReference type="GO" id="GO:0016020">
    <property type="term" value="C:membrane"/>
    <property type="evidence" value="ECO:0007669"/>
    <property type="project" value="UniProtKB-SubCell"/>
</dbReference>
<evidence type="ECO:0000256" key="3">
    <source>
        <dbReference type="ARBA" id="ARBA00022692"/>
    </source>
</evidence>
<evidence type="ECO:0000256" key="2">
    <source>
        <dbReference type="ARBA" id="ARBA00007524"/>
    </source>
</evidence>
<comment type="caution">
    <text evidence="7">The sequence shown here is derived from an EMBL/GenBank/DDBJ whole genome shotgun (WGS) entry which is preliminary data.</text>
</comment>
<keyword evidence="4 6" id="KW-1133">Transmembrane helix</keyword>